<sequence length="167" mass="18814">MFSMNFKFFCTFLVRSTTSEAGKRTSKFKRIDSKFEKCIYTSSRFEPFSSSVPPQSNHPSQSVSRATVVGMAPIMTRFFQFALVCVVVVGLTTTVCASPIPVPVYVLRVISSITDLILSSLGLVTTPHSRMRPDIGVRDAWKELATTKLRIPSSQFRWKELFLLTEM</sequence>
<keyword evidence="1" id="KW-1133">Transmembrane helix</keyword>
<feature type="transmembrane region" description="Helical" evidence="1">
    <location>
        <begin position="106"/>
        <end position="124"/>
    </location>
</feature>
<keyword evidence="3" id="KW-1185">Reference proteome</keyword>
<feature type="non-terminal residue" evidence="2">
    <location>
        <position position="167"/>
    </location>
</feature>
<evidence type="ECO:0000313" key="3">
    <source>
        <dbReference type="Proteomes" id="UP001150217"/>
    </source>
</evidence>
<evidence type="ECO:0000313" key="2">
    <source>
        <dbReference type="EMBL" id="KAJ4498774.1"/>
    </source>
</evidence>
<organism evidence="2 3">
    <name type="scientific">Lentinula lateritia</name>
    <dbReference type="NCBI Taxonomy" id="40482"/>
    <lineage>
        <taxon>Eukaryota</taxon>
        <taxon>Fungi</taxon>
        <taxon>Dikarya</taxon>
        <taxon>Basidiomycota</taxon>
        <taxon>Agaricomycotina</taxon>
        <taxon>Agaricomycetes</taxon>
        <taxon>Agaricomycetidae</taxon>
        <taxon>Agaricales</taxon>
        <taxon>Marasmiineae</taxon>
        <taxon>Omphalotaceae</taxon>
        <taxon>Lentinula</taxon>
    </lineage>
</organism>
<protein>
    <submittedName>
        <fullName evidence="2">Uncharacterized protein</fullName>
    </submittedName>
</protein>
<feature type="transmembrane region" description="Helical" evidence="1">
    <location>
        <begin position="81"/>
        <end position="100"/>
    </location>
</feature>
<comment type="caution">
    <text evidence="2">The sequence shown here is derived from an EMBL/GenBank/DDBJ whole genome shotgun (WGS) entry which is preliminary data.</text>
</comment>
<evidence type="ECO:0000256" key="1">
    <source>
        <dbReference type="SAM" id="Phobius"/>
    </source>
</evidence>
<accession>A0ABQ8VQX9</accession>
<dbReference type="Proteomes" id="UP001150217">
    <property type="component" value="Unassembled WGS sequence"/>
</dbReference>
<proteinExistence type="predicted"/>
<reference evidence="2" key="1">
    <citation type="submission" date="2022-08" db="EMBL/GenBank/DDBJ databases">
        <title>A Global Phylogenomic Analysis of the Shiitake Genus Lentinula.</title>
        <authorList>
            <consortium name="DOE Joint Genome Institute"/>
            <person name="Sierra-Patev S."/>
            <person name="Min B."/>
            <person name="Naranjo-Ortiz M."/>
            <person name="Looney B."/>
            <person name="Konkel Z."/>
            <person name="Slot J.C."/>
            <person name="Sakamoto Y."/>
            <person name="Steenwyk J.L."/>
            <person name="Rokas A."/>
            <person name="Carro J."/>
            <person name="Camarero S."/>
            <person name="Ferreira P."/>
            <person name="Molpeceres G."/>
            <person name="Ruiz-Duenas F.J."/>
            <person name="Serrano A."/>
            <person name="Henrissat B."/>
            <person name="Drula E."/>
            <person name="Hughes K.W."/>
            <person name="Mata J.L."/>
            <person name="Ishikawa N.K."/>
            <person name="Vargas-Isla R."/>
            <person name="Ushijima S."/>
            <person name="Smith C.A."/>
            <person name="Ahrendt S."/>
            <person name="Andreopoulos W."/>
            <person name="He G."/>
            <person name="Labutti K."/>
            <person name="Lipzen A."/>
            <person name="Ng V."/>
            <person name="Riley R."/>
            <person name="Sandor L."/>
            <person name="Barry K."/>
            <person name="Martinez A.T."/>
            <person name="Xiao Y."/>
            <person name="Gibbons J.G."/>
            <person name="Terashima K."/>
            <person name="Grigoriev I.V."/>
            <person name="Hibbett D.S."/>
        </authorList>
    </citation>
    <scope>NUCLEOTIDE SEQUENCE</scope>
    <source>
        <strain evidence="2">RHP3577 ss4</strain>
    </source>
</reference>
<dbReference type="EMBL" id="JANVFT010000014">
    <property type="protein sequence ID" value="KAJ4498774.1"/>
    <property type="molecule type" value="Genomic_DNA"/>
</dbReference>
<keyword evidence="1" id="KW-0812">Transmembrane</keyword>
<keyword evidence="1" id="KW-0472">Membrane</keyword>
<gene>
    <name evidence="2" type="ORF">C8R41DRAFT_817660</name>
</gene>
<name>A0ABQ8VQX9_9AGAR</name>